<accession>A0A512B6J9</accession>
<evidence type="ECO:0000313" key="1">
    <source>
        <dbReference type="EMBL" id="GEO07593.1"/>
    </source>
</evidence>
<dbReference type="AlphaFoldDB" id="A0A512B6J9"/>
<dbReference type="NCBIfam" id="TIGR04131">
    <property type="entry name" value="Bac_Flav_CTERM"/>
    <property type="match status" value="1"/>
</dbReference>
<proteinExistence type="predicted"/>
<gene>
    <name evidence="1" type="ORF">SAE01_00890</name>
</gene>
<evidence type="ECO:0000313" key="2">
    <source>
        <dbReference type="Proteomes" id="UP000321513"/>
    </source>
</evidence>
<comment type="caution">
    <text evidence="1">The sequence shown here is derived from an EMBL/GenBank/DDBJ whole genome shotgun (WGS) entry which is preliminary data.</text>
</comment>
<dbReference type="InterPro" id="IPR026341">
    <property type="entry name" value="T9SS_type_B"/>
</dbReference>
<evidence type="ECO:0008006" key="3">
    <source>
        <dbReference type="Google" id="ProtNLM"/>
    </source>
</evidence>
<keyword evidence="2" id="KW-1185">Reference proteome</keyword>
<dbReference type="Proteomes" id="UP000321513">
    <property type="component" value="Unassembled WGS sequence"/>
</dbReference>
<protein>
    <recommendedName>
        <fullName evidence="3">Ig-like domain-containing protein</fullName>
    </recommendedName>
</protein>
<dbReference type="Pfam" id="PF13585">
    <property type="entry name" value="CHU_C"/>
    <property type="match status" value="1"/>
</dbReference>
<dbReference type="EMBL" id="BJYT01000001">
    <property type="protein sequence ID" value="GEO07593.1"/>
    <property type="molecule type" value="Genomic_DNA"/>
</dbReference>
<organism evidence="1 2">
    <name type="scientific">Segetibacter aerophilus</name>
    <dbReference type="NCBI Taxonomy" id="670293"/>
    <lineage>
        <taxon>Bacteria</taxon>
        <taxon>Pseudomonadati</taxon>
        <taxon>Bacteroidota</taxon>
        <taxon>Chitinophagia</taxon>
        <taxon>Chitinophagales</taxon>
        <taxon>Chitinophagaceae</taxon>
        <taxon>Segetibacter</taxon>
    </lineage>
</organism>
<reference evidence="1 2" key="1">
    <citation type="submission" date="2019-07" db="EMBL/GenBank/DDBJ databases">
        <title>Whole genome shotgun sequence of Segetibacter aerophilus NBRC 106135.</title>
        <authorList>
            <person name="Hosoyama A."/>
            <person name="Uohara A."/>
            <person name="Ohji S."/>
            <person name="Ichikawa N."/>
        </authorList>
    </citation>
    <scope>NUCLEOTIDE SEQUENCE [LARGE SCALE GENOMIC DNA]</scope>
    <source>
        <strain evidence="1 2">NBRC 106135</strain>
    </source>
</reference>
<name>A0A512B6J9_9BACT</name>
<sequence length="573" mass="62671">MYNANNNTNEVDPFGRFPVLCPNGSGHSIKLGSTEAGGEAEGVSYEFTIPANENAYTLIYNYAVVFQSPNHQVFEQPRMEIEITNVTDNTTISCASYSFIAVGTALPGFQVSSSSDTTAVLFKDWSPVSIDLSGNAGKTIRLFFKTADCTFRRHFGYAYIDVNSECSGRFVGATYCPDDTAINVSAPYGYASYAWYDSSLTTPLGSQQVLNLSPPPPSGTVIAVKLEPYYGYGCSNTMFTKLKDTLTVTANAGRDTLSCNMSPVPIGIKPKPGLHYTWAPVTGLNKPDVANPMAFPDKTTSYVVTTMNSGGGCRITDTVVVRASVIDDSLRLLGKESYCFGNNDSAILNVNPTNSIQWFKNDAAISRATQPTFRVSSSGTYHALLKNDIGCSITTKKQPIIIDIAKPATSYAVEYALSNSPLTLQARQISENVLWKPAINLNTATSFTPTFKGSQEQLYTIELLTNTGCLTVDTQMVKIIKNVEIYVPTAFTPNKDGKNDYLRPILIGLKDLHFFRIYNRWGQLLFETKKPLPGWDGVFKGVEQTTQTVVWMVKGVGIDGREYAQKGTTVLLR</sequence>